<proteinExistence type="predicted"/>
<dbReference type="Pfam" id="PF03732">
    <property type="entry name" value="Retrotrans_gag"/>
    <property type="match status" value="1"/>
</dbReference>
<sequence>MTTTDPPPPNKFLNLTDLTNPYRLETSDNPSTVLITELLNVDNFCTWSRSIQRALRAKNKLGFLNGTLTKPSDSNDPLFGLWERCNDMVVSWLQNSISIPLRSSVAVVDDAHQIWSELEERFSPQNGPRIYELKKQLANLNQDDDSVNTYYSKLKSIWDGLSVYDPLPVCSCGSTKLVSERYQRDCVLQFLMGLHESFGNVRDQIMLIDPLPPVTKVFSYIQQQKRHRAITSSNPANDTIALATRKYTPNPSPNQGKRDKLYCSHCKITGHTLVNCFKSGNATAPVCTHCEMTGHVVDHCYKLHGYPPGHKLHKPKANVAALGTSIVTSEPSLSLTKEQYQDLIALLHSKDSSPSANKIQTVISSNPHSSPVAGISLCLSTSYSMTPWIIDTGAIDHMICHPSLFKTITSSISQSVKLPNGELATVTHIGTVQGLSSWTTIGKGSMEHGLYHLLIDLVSPQALTNTLSQNFHSQNHISAAVQPTDSAHDLWHYR</sequence>
<comment type="caution">
    <text evidence="4">The sequence shown here is derived from an EMBL/GenBank/DDBJ whole genome shotgun (WGS) entry which is preliminary data.</text>
</comment>
<dbReference type="GO" id="GO:0008270">
    <property type="term" value="F:zinc ion binding"/>
    <property type="evidence" value="ECO:0007669"/>
    <property type="project" value="InterPro"/>
</dbReference>
<feature type="domain" description="Retrovirus-related Pol polyprotein from transposon TNT 1-94-like beta-barrel" evidence="3">
    <location>
        <begin position="388"/>
        <end position="433"/>
    </location>
</feature>
<name>A0A834CXX9_JUGRE</name>
<dbReference type="Pfam" id="PF22936">
    <property type="entry name" value="Pol_BBD"/>
    <property type="match status" value="1"/>
</dbReference>
<evidence type="ECO:0008006" key="6">
    <source>
        <dbReference type="Google" id="ProtNLM"/>
    </source>
</evidence>
<evidence type="ECO:0000259" key="2">
    <source>
        <dbReference type="Pfam" id="PF14244"/>
    </source>
</evidence>
<gene>
    <name evidence="4" type="ORF">F2P56_013181</name>
</gene>
<evidence type="ECO:0000259" key="3">
    <source>
        <dbReference type="Pfam" id="PF22936"/>
    </source>
</evidence>
<evidence type="ECO:0000259" key="1">
    <source>
        <dbReference type="Pfam" id="PF03732"/>
    </source>
</evidence>
<dbReference type="SUPFAM" id="SSF57756">
    <property type="entry name" value="Retrovirus zinc finger-like domains"/>
    <property type="match status" value="1"/>
</dbReference>
<organism evidence="4 5">
    <name type="scientific">Juglans regia</name>
    <name type="common">English walnut</name>
    <dbReference type="NCBI Taxonomy" id="51240"/>
    <lineage>
        <taxon>Eukaryota</taxon>
        <taxon>Viridiplantae</taxon>
        <taxon>Streptophyta</taxon>
        <taxon>Embryophyta</taxon>
        <taxon>Tracheophyta</taxon>
        <taxon>Spermatophyta</taxon>
        <taxon>Magnoliopsida</taxon>
        <taxon>eudicotyledons</taxon>
        <taxon>Gunneridae</taxon>
        <taxon>Pentapetalae</taxon>
        <taxon>rosids</taxon>
        <taxon>fabids</taxon>
        <taxon>Fagales</taxon>
        <taxon>Juglandaceae</taxon>
        <taxon>Juglans</taxon>
    </lineage>
</organism>
<dbReference type="PANTHER" id="PTHR37610">
    <property type="entry name" value="CCHC-TYPE DOMAIN-CONTAINING PROTEIN"/>
    <property type="match status" value="1"/>
</dbReference>
<protein>
    <recommendedName>
        <fullName evidence="6">Retrotransposon Copia-like N-terminal domain-containing protein</fullName>
    </recommendedName>
</protein>
<dbReference type="InterPro" id="IPR036875">
    <property type="entry name" value="Znf_CCHC_sf"/>
</dbReference>
<dbReference type="PANTHER" id="PTHR37610:SF100">
    <property type="entry name" value="COPIA-LIKE POLYPROTEIN_RETROTRANSPOSON"/>
    <property type="match status" value="1"/>
</dbReference>
<evidence type="ECO:0000313" key="5">
    <source>
        <dbReference type="Proteomes" id="UP000619265"/>
    </source>
</evidence>
<evidence type="ECO:0000313" key="4">
    <source>
        <dbReference type="EMBL" id="KAF5469085.1"/>
    </source>
</evidence>
<dbReference type="InterPro" id="IPR005162">
    <property type="entry name" value="Retrotrans_gag_dom"/>
</dbReference>
<dbReference type="Pfam" id="PF14244">
    <property type="entry name" value="Retrotran_gag_3"/>
    <property type="match status" value="1"/>
</dbReference>
<dbReference type="InterPro" id="IPR029472">
    <property type="entry name" value="Copia-like_N"/>
</dbReference>
<reference evidence="4" key="1">
    <citation type="submission" date="2015-10" db="EMBL/GenBank/DDBJ databases">
        <authorList>
            <person name="Martinez-Garcia P.J."/>
            <person name="Crepeau M.W."/>
            <person name="Puiu D."/>
            <person name="Gonzalez-Ibeas D."/>
            <person name="Whalen J."/>
            <person name="Stevens K."/>
            <person name="Paul R."/>
            <person name="Butterfield T."/>
            <person name="Britton M."/>
            <person name="Reagan R."/>
            <person name="Chakraborty S."/>
            <person name="Walawage S.L."/>
            <person name="Vasquez-Gross H.A."/>
            <person name="Cardeno C."/>
            <person name="Famula R."/>
            <person name="Pratt K."/>
            <person name="Kuruganti S."/>
            <person name="Aradhya M.K."/>
            <person name="Leslie C.A."/>
            <person name="Dandekar A.M."/>
            <person name="Salzberg S.L."/>
            <person name="Wegrzyn J.L."/>
            <person name="Langley C.H."/>
            <person name="Neale D.B."/>
        </authorList>
    </citation>
    <scope>NUCLEOTIDE SEQUENCE</scope>
    <source>
        <tissue evidence="4">Leaves</tissue>
    </source>
</reference>
<dbReference type="AlphaFoldDB" id="A0A834CXX9"/>
<dbReference type="Proteomes" id="UP000619265">
    <property type="component" value="Unassembled WGS sequence"/>
</dbReference>
<dbReference type="Gramene" id="Jr06_14890_p1">
    <property type="protein sequence ID" value="cds.Jr06_14890_p1"/>
    <property type="gene ID" value="Jr06_14890"/>
</dbReference>
<dbReference type="InterPro" id="IPR054722">
    <property type="entry name" value="PolX-like_BBD"/>
</dbReference>
<dbReference type="EMBL" id="LIHL02000006">
    <property type="protein sequence ID" value="KAF5469085.1"/>
    <property type="molecule type" value="Genomic_DNA"/>
</dbReference>
<reference evidence="4" key="2">
    <citation type="submission" date="2020-03" db="EMBL/GenBank/DDBJ databases">
        <title>Walnut 2.0.</title>
        <authorList>
            <person name="Marrano A."/>
            <person name="Britton M."/>
            <person name="Zimin A.V."/>
            <person name="Zaini P.A."/>
            <person name="Workman R."/>
            <person name="Puiu D."/>
            <person name="Bianco L."/>
            <person name="Allen B.J."/>
            <person name="Troggio M."/>
            <person name="Leslie C.A."/>
            <person name="Timp W."/>
            <person name="Dendekar A."/>
            <person name="Salzberg S.L."/>
            <person name="Neale D.B."/>
        </authorList>
    </citation>
    <scope>NUCLEOTIDE SEQUENCE</scope>
    <source>
        <tissue evidence="4">Leaves</tissue>
    </source>
</reference>
<feature type="domain" description="Retrotransposon Copia-like N-terminal" evidence="2">
    <location>
        <begin position="26"/>
        <end position="72"/>
    </location>
</feature>
<dbReference type="GO" id="GO:0003676">
    <property type="term" value="F:nucleic acid binding"/>
    <property type="evidence" value="ECO:0007669"/>
    <property type="project" value="InterPro"/>
</dbReference>
<feature type="domain" description="Retrotransposon gag" evidence="1">
    <location>
        <begin position="89"/>
        <end position="162"/>
    </location>
</feature>
<accession>A0A834CXX9</accession>